<sequence>MTSSRKRRGKVVGAPGEQNMGTVATGVMKPAKRTNVQCHKTTGKRDDFSVENDENCSPTGSAVAVSLQHPGKGACLFETTKKLPALDLYPEQILHLSTKIKLQLFPLDEGTRIGLEKDGFHPYLELTLSKRKKISSVLKHLNSKWGDSNIAIGEPILFPYNVVENFASYRWTMNDIDISAGDACCSLVQDSDSVSVTRYAWSSNTEASTSEIPSTSTSIGGSLKAEVQQGCSPNVANTYGKVKEIEATSEEYEHITGHGATTAVLAENMPFDRPIDPEDTEVRIDANVGQSSLLWADSLSNISIGGLLSEASLQGRFNACDAKLNGINSGLQPSQLICDSFDAFLAGQMSHSQGPRPPPPPSHDSHSSILDAEDTCHAFAFQKFSSSEKESKSCSQGAGPKSFKFPSVTEFPPYCLQANAKPALSEGNACQESEADLQFRSRVYNDESSLGLSGIKWTDSLGPFDLSLSSSRKIISGDNISMSGIVN</sequence>
<keyword evidence="2" id="KW-1185">Reference proteome</keyword>
<proteinExistence type="predicted"/>
<evidence type="ECO:0000313" key="2">
    <source>
        <dbReference type="Proteomes" id="UP001163603"/>
    </source>
</evidence>
<dbReference type="EMBL" id="CM047740">
    <property type="protein sequence ID" value="KAJ0040803.1"/>
    <property type="molecule type" value="Genomic_DNA"/>
</dbReference>
<organism evidence="1 2">
    <name type="scientific">Pistacia integerrima</name>
    <dbReference type="NCBI Taxonomy" id="434235"/>
    <lineage>
        <taxon>Eukaryota</taxon>
        <taxon>Viridiplantae</taxon>
        <taxon>Streptophyta</taxon>
        <taxon>Embryophyta</taxon>
        <taxon>Tracheophyta</taxon>
        <taxon>Spermatophyta</taxon>
        <taxon>Magnoliopsida</taxon>
        <taxon>eudicotyledons</taxon>
        <taxon>Gunneridae</taxon>
        <taxon>Pentapetalae</taxon>
        <taxon>rosids</taxon>
        <taxon>malvids</taxon>
        <taxon>Sapindales</taxon>
        <taxon>Anacardiaceae</taxon>
        <taxon>Pistacia</taxon>
    </lineage>
</organism>
<dbReference type="Proteomes" id="UP001163603">
    <property type="component" value="Chromosome 5"/>
</dbReference>
<gene>
    <name evidence="1" type="ORF">Pint_27032</name>
</gene>
<reference evidence="2" key="1">
    <citation type="journal article" date="2023" name="G3 (Bethesda)">
        <title>Genome assembly and association tests identify interacting loci associated with vigor, precocity, and sex in interspecific pistachio rootstocks.</title>
        <authorList>
            <person name="Palmer W."/>
            <person name="Jacygrad E."/>
            <person name="Sagayaradj S."/>
            <person name="Cavanaugh K."/>
            <person name="Han R."/>
            <person name="Bertier L."/>
            <person name="Beede B."/>
            <person name="Kafkas S."/>
            <person name="Golino D."/>
            <person name="Preece J."/>
            <person name="Michelmore R."/>
        </authorList>
    </citation>
    <scope>NUCLEOTIDE SEQUENCE [LARGE SCALE GENOMIC DNA]</scope>
</reference>
<protein>
    <submittedName>
        <fullName evidence="1">Uncharacterized protein</fullName>
    </submittedName>
</protein>
<evidence type="ECO:0000313" key="1">
    <source>
        <dbReference type="EMBL" id="KAJ0040803.1"/>
    </source>
</evidence>
<comment type="caution">
    <text evidence="1">The sequence shown here is derived from an EMBL/GenBank/DDBJ whole genome shotgun (WGS) entry which is preliminary data.</text>
</comment>
<accession>A0ACC0YTF0</accession>
<name>A0ACC0YTF0_9ROSI</name>